<dbReference type="EMBL" id="AZFH01000011">
    <property type="protein sequence ID" value="KRL83306.1"/>
    <property type="molecule type" value="Genomic_DNA"/>
</dbReference>
<dbReference type="GO" id="GO:0008990">
    <property type="term" value="F:rRNA (guanine-N2-)-methyltransferase activity"/>
    <property type="evidence" value="ECO:0007669"/>
    <property type="project" value="TreeGrafter"/>
</dbReference>
<dbReference type="InterPro" id="IPR004114">
    <property type="entry name" value="THUMP_dom"/>
</dbReference>
<protein>
    <recommendedName>
        <fullName evidence="4">THUMP domain-containing protein</fullName>
    </recommendedName>
</protein>
<dbReference type="STRING" id="1423740.FC36_GL000352"/>
<dbReference type="InterPro" id="IPR029063">
    <property type="entry name" value="SAM-dependent_MTases_sf"/>
</dbReference>
<evidence type="ECO:0000256" key="2">
    <source>
        <dbReference type="ARBA" id="ARBA00022679"/>
    </source>
</evidence>
<evidence type="ECO:0000256" key="3">
    <source>
        <dbReference type="PROSITE-ProRule" id="PRU00529"/>
    </source>
</evidence>
<proteinExistence type="predicted"/>
<dbReference type="GO" id="GO:0070043">
    <property type="term" value="F:rRNA (guanine-N7-)-methyltransferase activity"/>
    <property type="evidence" value="ECO:0007669"/>
    <property type="project" value="TreeGrafter"/>
</dbReference>
<evidence type="ECO:0000256" key="1">
    <source>
        <dbReference type="ARBA" id="ARBA00022603"/>
    </source>
</evidence>
<dbReference type="Pfam" id="PF01170">
    <property type="entry name" value="UPF0020"/>
    <property type="match status" value="1"/>
</dbReference>
<dbReference type="Gene3D" id="3.30.2130.30">
    <property type="match status" value="1"/>
</dbReference>
<dbReference type="PROSITE" id="PS00092">
    <property type="entry name" value="N6_MTASE"/>
    <property type="match status" value="1"/>
</dbReference>
<dbReference type="Gene3D" id="3.40.50.150">
    <property type="entry name" value="Vaccinia Virus protein VP39"/>
    <property type="match status" value="1"/>
</dbReference>
<dbReference type="AlphaFoldDB" id="A0A0R1TW94"/>
<dbReference type="GO" id="GO:0003723">
    <property type="term" value="F:RNA binding"/>
    <property type="evidence" value="ECO:0007669"/>
    <property type="project" value="UniProtKB-UniRule"/>
</dbReference>
<keyword evidence="1" id="KW-0489">Methyltransferase</keyword>
<organism evidence="5 6">
    <name type="scientific">Ligilactobacillus equi DSM 15833 = JCM 10991</name>
    <dbReference type="NCBI Taxonomy" id="1423740"/>
    <lineage>
        <taxon>Bacteria</taxon>
        <taxon>Bacillati</taxon>
        <taxon>Bacillota</taxon>
        <taxon>Bacilli</taxon>
        <taxon>Lactobacillales</taxon>
        <taxon>Lactobacillaceae</taxon>
        <taxon>Ligilactobacillus</taxon>
    </lineage>
</organism>
<dbReference type="Proteomes" id="UP000051048">
    <property type="component" value="Unassembled WGS sequence"/>
</dbReference>
<dbReference type="Pfam" id="PF22020">
    <property type="entry name" value="RlmL_1st"/>
    <property type="match status" value="1"/>
</dbReference>
<dbReference type="PATRIC" id="fig|1423740.3.peg.376"/>
<keyword evidence="2" id="KW-0808">Transferase</keyword>
<evidence type="ECO:0000313" key="5">
    <source>
        <dbReference type="EMBL" id="KRL83306.1"/>
    </source>
</evidence>
<dbReference type="SUPFAM" id="SSF53335">
    <property type="entry name" value="S-adenosyl-L-methionine-dependent methyltransferases"/>
    <property type="match status" value="1"/>
</dbReference>
<dbReference type="PANTHER" id="PTHR47313:SF1">
    <property type="entry name" value="RIBOSOMAL RNA LARGE SUBUNIT METHYLTRANSFERASE K_L"/>
    <property type="match status" value="1"/>
</dbReference>
<dbReference type="CDD" id="cd02440">
    <property type="entry name" value="AdoMet_MTases"/>
    <property type="match status" value="1"/>
</dbReference>
<gene>
    <name evidence="5" type="ORF">FC36_GL000352</name>
</gene>
<dbReference type="InterPro" id="IPR053943">
    <property type="entry name" value="RlmKL-like_Mtase_CS"/>
</dbReference>
<evidence type="ECO:0000313" key="6">
    <source>
        <dbReference type="Proteomes" id="UP000051048"/>
    </source>
</evidence>
<reference evidence="5 6" key="1">
    <citation type="journal article" date="2015" name="Genome Announc.">
        <title>Expanding the biotechnology potential of lactobacilli through comparative genomics of 213 strains and associated genera.</title>
        <authorList>
            <person name="Sun Z."/>
            <person name="Harris H.M."/>
            <person name="McCann A."/>
            <person name="Guo C."/>
            <person name="Argimon S."/>
            <person name="Zhang W."/>
            <person name="Yang X."/>
            <person name="Jeffery I.B."/>
            <person name="Cooney J.C."/>
            <person name="Kagawa T.F."/>
            <person name="Liu W."/>
            <person name="Song Y."/>
            <person name="Salvetti E."/>
            <person name="Wrobel A."/>
            <person name="Rasinkangas P."/>
            <person name="Parkhill J."/>
            <person name="Rea M.C."/>
            <person name="O'Sullivan O."/>
            <person name="Ritari J."/>
            <person name="Douillard F.P."/>
            <person name="Paul Ross R."/>
            <person name="Yang R."/>
            <person name="Briner A.E."/>
            <person name="Felis G.E."/>
            <person name="de Vos W.M."/>
            <person name="Barrangou R."/>
            <person name="Klaenhammer T.R."/>
            <person name="Caufield P.W."/>
            <person name="Cui Y."/>
            <person name="Zhang H."/>
            <person name="O'Toole P.W."/>
        </authorList>
    </citation>
    <scope>NUCLEOTIDE SEQUENCE [LARGE SCALE GENOMIC DNA]</scope>
    <source>
        <strain evidence="5 6">DSM 15833</strain>
    </source>
</reference>
<accession>A0A0R1TW94</accession>
<keyword evidence="3" id="KW-0694">RNA-binding</keyword>
<dbReference type="CDD" id="cd11715">
    <property type="entry name" value="THUMP_AdoMetMT"/>
    <property type="match status" value="1"/>
</dbReference>
<dbReference type="InterPro" id="IPR000241">
    <property type="entry name" value="RlmKL-like_Mtase"/>
</dbReference>
<feature type="domain" description="THUMP" evidence="4">
    <location>
        <begin position="56"/>
        <end position="167"/>
    </location>
</feature>
<sequence>MLFYLWKENFMTKKFKLIATAAAGIEAIVGNELRHLGYEKVQVENSRVRFEGDVTDIIKTNLWLRTADRVKIVLAEFEARTFEELFQGTKAVAWDELLPMDAAFPVSGKSQKSALHNVPSVQAITKKAIVNQLSEAYHRRTRLPETGALYPIEVAINKDKVMLTLDTTGSSLFKRGYRVAKGGAPMKENMAAALILLAHWYPEKPFVDPVCGSGTLPIEAAMIGYNIAPGLMRSFAFENWSFVTPTLVKQIKNEAKAQANFDVELDITGYDIDGSMIEIAKENARAANLEDSITFKQQAVKDFKTDKINGVVVANPPYGERLSDQESVRQLYKQMGQVFLPHESWSEYILTSDLEFEKYYGKKASKKRKLYNGSLRTDYFQYWGKRIRN</sequence>
<evidence type="ECO:0000259" key="4">
    <source>
        <dbReference type="PROSITE" id="PS51165"/>
    </source>
</evidence>
<dbReference type="PANTHER" id="PTHR47313">
    <property type="entry name" value="RIBOSOMAL RNA LARGE SUBUNIT METHYLTRANSFERASE K/L"/>
    <property type="match status" value="1"/>
</dbReference>
<dbReference type="SMART" id="SM00981">
    <property type="entry name" value="THUMP"/>
    <property type="match status" value="1"/>
</dbReference>
<name>A0A0R1TW94_9LACO</name>
<dbReference type="PROSITE" id="PS01261">
    <property type="entry name" value="UPF0020"/>
    <property type="match status" value="1"/>
</dbReference>
<dbReference type="Pfam" id="PF02926">
    <property type="entry name" value="THUMP"/>
    <property type="match status" value="1"/>
</dbReference>
<dbReference type="InterPro" id="IPR054170">
    <property type="entry name" value="RlmL_1st"/>
</dbReference>
<dbReference type="InterPro" id="IPR002052">
    <property type="entry name" value="DNA_methylase_N6_adenine_CS"/>
</dbReference>
<dbReference type="PROSITE" id="PS51165">
    <property type="entry name" value="THUMP"/>
    <property type="match status" value="1"/>
</dbReference>
<comment type="caution">
    <text evidence="5">The sequence shown here is derived from an EMBL/GenBank/DDBJ whole genome shotgun (WGS) entry which is preliminary data.</text>
</comment>